<dbReference type="Proteomes" id="UP000683213">
    <property type="component" value="Unassembled WGS sequence"/>
</dbReference>
<evidence type="ECO:0000256" key="1">
    <source>
        <dbReference type="SAM" id="Coils"/>
    </source>
</evidence>
<protein>
    <recommendedName>
        <fullName evidence="5">Exonuclease SbcC</fullName>
    </recommendedName>
</protein>
<proteinExistence type="predicted"/>
<comment type="caution">
    <text evidence="2">The sequence shown here is derived from an EMBL/GenBank/DDBJ whole genome shotgun (WGS) entry which is preliminary data.</text>
</comment>
<reference evidence="4" key="1">
    <citation type="journal article" date="2020" name="bioRxiv">
        <title>A rank-normalized archaeal taxonomy based on genome phylogeny resolves widespread incomplete and uneven classifications.</title>
        <authorList>
            <person name="Rinke C."/>
            <person name="Chuvochina M."/>
            <person name="Mussig A.J."/>
            <person name="Chaumeil P.-A."/>
            <person name="Waite D.W."/>
            <person name="Whitman W.B."/>
            <person name="Parks D.H."/>
            <person name="Hugenholtz P."/>
        </authorList>
    </citation>
    <scope>NUCLEOTIDE SEQUENCE [LARGE SCALE GENOMIC DNA]</scope>
</reference>
<organism evidence="2 4">
    <name type="scientific">Candidatus Iainarchaeum sp</name>
    <dbReference type="NCBI Taxonomy" id="3101447"/>
    <lineage>
        <taxon>Archaea</taxon>
        <taxon>Candidatus Iainarchaeota</taxon>
        <taxon>Candidatus Iainarchaeia</taxon>
        <taxon>Candidatus Iainarchaeales</taxon>
        <taxon>Candidatus Iainarchaeaceae</taxon>
        <taxon>Candidatus Iainarchaeum</taxon>
    </lineage>
</organism>
<feature type="coiled-coil region" evidence="1">
    <location>
        <begin position="377"/>
        <end position="404"/>
    </location>
</feature>
<evidence type="ECO:0000313" key="3">
    <source>
        <dbReference type="EMBL" id="MBS3058797.1"/>
    </source>
</evidence>
<gene>
    <name evidence="2" type="ORF">HA237_01040</name>
    <name evidence="3" type="ORF">J4224_00020</name>
</gene>
<name>A0A7J4IT64_9ARCH</name>
<dbReference type="EMBL" id="JAGVWF010000001">
    <property type="protein sequence ID" value="MBS3058797.1"/>
    <property type="molecule type" value="Genomic_DNA"/>
</dbReference>
<reference evidence="3" key="2">
    <citation type="submission" date="2021-03" db="EMBL/GenBank/DDBJ databases">
        <authorList>
            <person name="Jaffe A."/>
        </authorList>
    </citation>
    <scope>NUCLEOTIDE SEQUENCE</scope>
    <source>
        <strain evidence="3">RIFCSPHIGHO2_01_FULL_GW2011_AR10_43_9</strain>
    </source>
</reference>
<evidence type="ECO:0000313" key="2">
    <source>
        <dbReference type="EMBL" id="HIH07934.1"/>
    </source>
</evidence>
<keyword evidence="1" id="KW-0175">Coiled coil</keyword>
<accession>A0A7J4IT64</accession>
<sequence length="435" mass="49468">MGFIDFLKKLFGFGRKEKKVVVVEVENLDSFIGGKTKSEAVGLERQVLSRLAEVKHLRNELKSEVELLKRKQISTEEGNLRLRKIASSAHSNLVQQLSALAEKLEVPSSTNLSVLRAYSVDSFALINREIFSSRKSIVYAGTVLKEEIQRIGIIIKELNRVFSELKDLFLKSSMHRGSAVLSGTEKIRLLINEKSELETNLKEEKALLSGISSKFSSLRKELLFLQESEESEKISRLFKEKARLVAEKKNLKDSFISLLGRVEKPLSRFLKLAGSGSFPVEERDKNLLRLYVQNPFIALKSDPKGAVLKKLLGDVKGLVKDDSIALKEKEKVKRLRDLDELIEFNFFDEIFWKLNSIDAKINEVEKELSGLAISQQIDTVNKEIDAAVRELEEKQSLVNSLESKSERKYSEILEFKASLEKSLEELLNEKVIIRV</sequence>
<dbReference type="AlphaFoldDB" id="A0A7J4IT64"/>
<dbReference type="EMBL" id="DUFG01000006">
    <property type="protein sequence ID" value="HIH07934.1"/>
    <property type="molecule type" value="Genomic_DNA"/>
</dbReference>
<evidence type="ECO:0008006" key="5">
    <source>
        <dbReference type="Google" id="ProtNLM"/>
    </source>
</evidence>
<dbReference type="Proteomes" id="UP000577419">
    <property type="component" value="Unassembled WGS sequence"/>
</dbReference>
<reference evidence="3" key="3">
    <citation type="submission" date="2021-05" db="EMBL/GenBank/DDBJ databases">
        <title>Protein family content uncovers lineage relationships and bacterial pathway maintenance mechanisms in DPANN archaea.</title>
        <authorList>
            <person name="Castelle C.J."/>
            <person name="Meheust R."/>
            <person name="Jaffe A.L."/>
            <person name="Seitz K."/>
            <person name="Gong X."/>
            <person name="Baker B.J."/>
            <person name="Banfield J.F."/>
        </authorList>
    </citation>
    <scope>NUCLEOTIDE SEQUENCE</scope>
    <source>
        <strain evidence="3">RIFCSPHIGHO2_01_FULL_GW2011_AR10_43_9</strain>
    </source>
</reference>
<evidence type="ECO:0000313" key="4">
    <source>
        <dbReference type="Proteomes" id="UP000577419"/>
    </source>
</evidence>